<keyword evidence="1" id="KW-0808">Transferase</keyword>
<dbReference type="SUPFAM" id="SSF52540">
    <property type="entry name" value="P-loop containing nucleoside triphosphate hydrolases"/>
    <property type="match status" value="1"/>
</dbReference>
<sequence length="238" mass="25911">MNAVRLPTQRLAARARRPLWISCEGINGVGKTTVTRALAARIGERCLLLDELTDQGKETLPGRVIAALAAQGDVFLRTGHPAVETLALLALKVRETERLAGRADVPEVVLEDRGLDSVAVYQAAILGAHQPENDPRDVARHVLATMTPWRHSPDATVLLSGDHRQCTQRFAQRIGRTLTARDVQIIECVDALYADLAAAEPGRYRVIDTTGRPVEEVVAEAALVIEDVARQKETDHAA</sequence>
<protein>
    <recommendedName>
        <fullName evidence="1">Thymidylate kinase</fullName>
        <ecNumber evidence="1">2.7.4.9</ecNumber>
    </recommendedName>
    <alternativeName>
        <fullName evidence="1">dTMP kinase</fullName>
    </alternativeName>
</protein>
<dbReference type="GO" id="GO:0016301">
    <property type="term" value="F:kinase activity"/>
    <property type="evidence" value="ECO:0007669"/>
    <property type="project" value="UniProtKB-KW"/>
</dbReference>
<comment type="caution">
    <text evidence="3">The sequence shown here is derived from an EMBL/GenBank/DDBJ whole genome shotgun (WGS) entry which is preliminary data.</text>
</comment>
<accession>A0ABR7SW00</accession>
<gene>
    <name evidence="1" type="primary">tmk</name>
    <name evidence="3" type="ORF">H9Y04_38510</name>
</gene>
<dbReference type="Gene3D" id="3.40.50.300">
    <property type="entry name" value="P-loop containing nucleotide triphosphate hydrolases"/>
    <property type="match status" value="1"/>
</dbReference>
<comment type="catalytic activity">
    <reaction evidence="1">
        <text>dTMP + ATP = dTDP + ADP</text>
        <dbReference type="Rhea" id="RHEA:13517"/>
        <dbReference type="ChEBI" id="CHEBI:30616"/>
        <dbReference type="ChEBI" id="CHEBI:58369"/>
        <dbReference type="ChEBI" id="CHEBI:63528"/>
        <dbReference type="ChEBI" id="CHEBI:456216"/>
        <dbReference type="EC" id="2.7.4.9"/>
    </reaction>
</comment>
<comment type="caution">
    <text evidence="1">Lacks conserved residue(s) required for the propagation of feature annotation.</text>
</comment>
<dbReference type="EMBL" id="JACTVJ010000026">
    <property type="protein sequence ID" value="MBC9718433.1"/>
    <property type="molecule type" value="Genomic_DNA"/>
</dbReference>
<organism evidence="3 4">
    <name type="scientific">Streptomyces polyasparticus</name>
    <dbReference type="NCBI Taxonomy" id="2767826"/>
    <lineage>
        <taxon>Bacteria</taxon>
        <taxon>Bacillati</taxon>
        <taxon>Actinomycetota</taxon>
        <taxon>Actinomycetes</taxon>
        <taxon>Kitasatosporales</taxon>
        <taxon>Streptomycetaceae</taxon>
        <taxon>Streptomyces</taxon>
    </lineage>
</organism>
<name>A0ABR7SW00_9ACTN</name>
<dbReference type="HAMAP" id="MF_00165">
    <property type="entry name" value="Thymidylate_kinase"/>
    <property type="match status" value="1"/>
</dbReference>
<evidence type="ECO:0000313" key="4">
    <source>
        <dbReference type="Proteomes" id="UP000642284"/>
    </source>
</evidence>
<dbReference type="InterPro" id="IPR027417">
    <property type="entry name" value="P-loop_NTPase"/>
</dbReference>
<dbReference type="Pfam" id="PF02223">
    <property type="entry name" value="Thymidylate_kin"/>
    <property type="match status" value="1"/>
</dbReference>
<evidence type="ECO:0000313" key="3">
    <source>
        <dbReference type="EMBL" id="MBC9718433.1"/>
    </source>
</evidence>
<evidence type="ECO:0000256" key="1">
    <source>
        <dbReference type="HAMAP-Rule" id="MF_00165"/>
    </source>
</evidence>
<comment type="similarity">
    <text evidence="1">Belongs to the thymidylate kinase family.</text>
</comment>
<reference evidence="3 4" key="1">
    <citation type="submission" date="2020-08" db="EMBL/GenBank/DDBJ databases">
        <title>Genemic of Streptomyces polyaspartic.</title>
        <authorList>
            <person name="Liu W."/>
        </authorList>
    </citation>
    <scope>NUCLEOTIDE SEQUENCE [LARGE SCALE GENOMIC DNA]</scope>
    <source>
        <strain evidence="3 4">TRM66268-LWL</strain>
    </source>
</reference>
<dbReference type="InterPro" id="IPR039430">
    <property type="entry name" value="Thymidylate_kin-like_dom"/>
</dbReference>
<dbReference type="Proteomes" id="UP000642284">
    <property type="component" value="Unassembled WGS sequence"/>
</dbReference>
<evidence type="ECO:0000259" key="2">
    <source>
        <dbReference type="Pfam" id="PF02223"/>
    </source>
</evidence>
<keyword evidence="4" id="KW-1185">Reference proteome</keyword>
<comment type="function">
    <text evidence="1">Phosphorylation of dTMP to form dTDP in both de novo and salvage pathways of dTTP synthesis.</text>
</comment>
<keyword evidence="1" id="KW-0545">Nucleotide biosynthesis</keyword>
<keyword evidence="1" id="KW-0067">ATP-binding</keyword>
<feature type="domain" description="Thymidylate kinase-like" evidence="2">
    <location>
        <begin position="24"/>
        <end position="220"/>
    </location>
</feature>
<dbReference type="InterPro" id="IPR018094">
    <property type="entry name" value="Thymidylate_kinase"/>
</dbReference>
<proteinExistence type="inferred from homology"/>
<dbReference type="EC" id="2.7.4.9" evidence="1"/>
<keyword evidence="1" id="KW-0547">Nucleotide-binding</keyword>
<keyword evidence="1 3" id="KW-0418">Kinase</keyword>